<feature type="region of interest" description="Disordered" evidence="1">
    <location>
        <begin position="25"/>
        <end position="88"/>
    </location>
</feature>
<evidence type="ECO:0000256" key="1">
    <source>
        <dbReference type="SAM" id="MobiDB-lite"/>
    </source>
</evidence>
<dbReference type="Proteomes" id="UP001209317">
    <property type="component" value="Unassembled WGS sequence"/>
</dbReference>
<gene>
    <name evidence="3" type="ORF">OD355_00555</name>
</gene>
<name>A0AAE3LJ28_9BACT</name>
<feature type="compositionally biased region" description="Basic residues" evidence="1">
    <location>
        <begin position="74"/>
        <end position="88"/>
    </location>
</feature>
<organism evidence="3 4">
    <name type="scientific">Haoranjiania flava</name>
    <dbReference type="NCBI Taxonomy" id="1856322"/>
    <lineage>
        <taxon>Bacteria</taxon>
        <taxon>Pseudomonadati</taxon>
        <taxon>Bacteroidota</taxon>
        <taxon>Chitinophagia</taxon>
        <taxon>Chitinophagales</taxon>
        <taxon>Chitinophagaceae</taxon>
        <taxon>Haoranjiania</taxon>
    </lineage>
</organism>
<dbReference type="AlphaFoldDB" id="A0AAE3LJ28"/>
<reference evidence="3" key="1">
    <citation type="submission" date="2022-10" db="EMBL/GenBank/DDBJ databases">
        <authorList>
            <person name="Kim H.S."/>
            <person name="Kim J.-S."/>
            <person name="Suh M.K."/>
            <person name="Eom M.K."/>
            <person name="Lee J.-S."/>
        </authorList>
    </citation>
    <scope>NUCLEOTIDE SEQUENCE</scope>
    <source>
        <strain evidence="3">LIP-5</strain>
    </source>
</reference>
<dbReference type="EMBL" id="JAOTPL010000001">
    <property type="protein sequence ID" value="MCU7692999.1"/>
    <property type="molecule type" value="Genomic_DNA"/>
</dbReference>
<comment type="caution">
    <text evidence="3">The sequence shown here is derived from an EMBL/GenBank/DDBJ whole genome shotgun (WGS) entry which is preliminary data.</text>
</comment>
<protein>
    <submittedName>
        <fullName evidence="3">Uncharacterized protein</fullName>
    </submittedName>
</protein>
<evidence type="ECO:0000256" key="2">
    <source>
        <dbReference type="SAM" id="SignalP"/>
    </source>
</evidence>
<keyword evidence="4" id="KW-1185">Reference proteome</keyword>
<evidence type="ECO:0000313" key="3">
    <source>
        <dbReference type="EMBL" id="MCU7692999.1"/>
    </source>
</evidence>
<sequence length="88" mass="9607">MRKTLFTILFISLLLLANSTVSRAQNVPAGQKPAQAERKTPEISESQAVEIKQVPKAKKQAKPVAVKPGDIRIKPVKPKPIKGVGRIK</sequence>
<keyword evidence="2" id="KW-0732">Signal</keyword>
<proteinExistence type="predicted"/>
<accession>A0AAE3LJ28</accession>
<dbReference type="RefSeq" id="WP_263036487.1">
    <property type="nucleotide sequence ID" value="NZ_JAOTPL010000001.1"/>
</dbReference>
<evidence type="ECO:0000313" key="4">
    <source>
        <dbReference type="Proteomes" id="UP001209317"/>
    </source>
</evidence>
<feature type="chain" id="PRO_5042279299" evidence="2">
    <location>
        <begin position="25"/>
        <end position="88"/>
    </location>
</feature>
<feature type="signal peptide" evidence="2">
    <location>
        <begin position="1"/>
        <end position="24"/>
    </location>
</feature>